<keyword evidence="6" id="KW-0695">RNA-directed DNA polymerase</keyword>
<feature type="domain" description="Reverse transcriptase thumb" evidence="7">
    <location>
        <begin position="23"/>
        <end position="79"/>
    </location>
</feature>
<evidence type="ECO:0000256" key="2">
    <source>
        <dbReference type="ARBA" id="ARBA00022695"/>
    </source>
</evidence>
<dbReference type="GO" id="GO:0035613">
    <property type="term" value="F:RNA stem-loop binding"/>
    <property type="evidence" value="ECO:0007669"/>
    <property type="project" value="TreeGrafter"/>
</dbReference>
<organism evidence="8 9">
    <name type="scientific">Sylvietta virens</name>
    <name type="common">Green crombec</name>
    <dbReference type="NCBI Taxonomy" id="208069"/>
    <lineage>
        <taxon>Eukaryota</taxon>
        <taxon>Metazoa</taxon>
        <taxon>Chordata</taxon>
        <taxon>Craniata</taxon>
        <taxon>Vertebrata</taxon>
        <taxon>Euteleostomi</taxon>
        <taxon>Archelosauria</taxon>
        <taxon>Archosauria</taxon>
        <taxon>Dinosauria</taxon>
        <taxon>Saurischia</taxon>
        <taxon>Theropoda</taxon>
        <taxon>Coelurosauria</taxon>
        <taxon>Aves</taxon>
        <taxon>Neognathae</taxon>
        <taxon>Neoaves</taxon>
        <taxon>Telluraves</taxon>
        <taxon>Australaves</taxon>
        <taxon>Passeriformes</taxon>
        <taxon>Sylvioidea</taxon>
        <taxon>Sylviidae</taxon>
        <taxon>Acrocephalinae</taxon>
        <taxon>Sylvietta</taxon>
    </lineage>
</organism>
<proteinExistence type="predicted"/>
<evidence type="ECO:0000313" key="8">
    <source>
        <dbReference type="EMBL" id="NXK70135.1"/>
    </source>
</evidence>
<dbReference type="InterPro" id="IPR043502">
    <property type="entry name" value="DNA/RNA_pol_sf"/>
</dbReference>
<dbReference type="Proteomes" id="UP000567822">
    <property type="component" value="Unassembled WGS sequence"/>
</dbReference>
<name>A0A7L0LLX7_9SYLV</name>
<dbReference type="GO" id="GO:0003964">
    <property type="term" value="F:RNA-directed DNA polymerase activity"/>
    <property type="evidence" value="ECO:0007669"/>
    <property type="project" value="UniProtKB-KW"/>
</dbReference>
<sequence>PWKYLGLKITARTLVPQKLETISEPQTLADPQSLCGSLNWVRPWLGLTYEDLDPLNNLLRGETELFSPWELTREPKTAMKKAQKALTKRQSHRYQPELPFKFIVLRKLPHLYGLIFQWVKGQRDPLLIIKWVFLSWQRSKAITRPQELIAQLIQKARLRLRELADCHFVCIHLCRNMLTKEMFECLFQENANLQISLDSYNGQISVHAPSHKSFKEFHVIPHRKRSCRPLKALTVFTDAS</sequence>
<evidence type="ECO:0000259" key="7">
    <source>
        <dbReference type="Pfam" id="PF06817"/>
    </source>
</evidence>
<dbReference type="InterPro" id="IPR010661">
    <property type="entry name" value="RVT_thumb"/>
</dbReference>
<keyword evidence="1" id="KW-0808">Transferase</keyword>
<feature type="non-terminal residue" evidence="8">
    <location>
        <position position="240"/>
    </location>
</feature>
<dbReference type="SUPFAM" id="SSF56672">
    <property type="entry name" value="DNA/RNA polymerases"/>
    <property type="match status" value="1"/>
</dbReference>
<feature type="non-terminal residue" evidence="8">
    <location>
        <position position="1"/>
    </location>
</feature>
<dbReference type="GO" id="GO:0004519">
    <property type="term" value="F:endonuclease activity"/>
    <property type="evidence" value="ECO:0007669"/>
    <property type="project" value="UniProtKB-KW"/>
</dbReference>
<dbReference type="PANTHER" id="PTHR41694:SF3">
    <property type="entry name" value="RNA-DIRECTED DNA POLYMERASE-RELATED"/>
    <property type="match status" value="1"/>
</dbReference>
<evidence type="ECO:0000256" key="1">
    <source>
        <dbReference type="ARBA" id="ARBA00022679"/>
    </source>
</evidence>
<dbReference type="EMBL" id="VXAN01000933">
    <property type="protein sequence ID" value="NXK70135.1"/>
    <property type="molecule type" value="Genomic_DNA"/>
</dbReference>
<evidence type="ECO:0000256" key="6">
    <source>
        <dbReference type="ARBA" id="ARBA00022918"/>
    </source>
</evidence>
<dbReference type="Gene3D" id="3.30.70.270">
    <property type="match status" value="1"/>
</dbReference>
<protein>
    <submittedName>
        <fullName evidence="8">PO113 protein</fullName>
    </submittedName>
</protein>
<evidence type="ECO:0000256" key="3">
    <source>
        <dbReference type="ARBA" id="ARBA00022722"/>
    </source>
</evidence>
<dbReference type="Pfam" id="PF06817">
    <property type="entry name" value="RVT_thumb"/>
    <property type="match status" value="1"/>
</dbReference>
<dbReference type="AlphaFoldDB" id="A0A7L0LLX7"/>
<keyword evidence="9" id="KW-1185">Reference proteome</keyword>
<evidence type="ECO:0000256" key="5">
    <source>
        <dbReference type="ARBA" id="ARBA00022801"/>
    </source>
</evidence>
<keyword evidence="5" id="KW-0378">Hydrolase</keyword>
<evidence type="ECO:0000313" key="9">
    <source>
        <dbReference type="Proteomes" id="UP000567822"/>
    </source>
</evidence>
<keyword evidence="3" id="KW-0540">Nuclease</keyword>
<evidence type="ECO:0000256" key="4">
    <source>
        <dbReference type="ARBA" id="ARBA00022759"/>
    </source>
</evidence>
<dbReference type="InterPro" id="IPR043128">
    <property type="entry name" value="Rev_trsase/Diguanyl_cyclase"/>
</dbReference>
<dbReference type="GO" id="GO:0016787">
    <property type="term" value="F:hydrolase activity"/>
    <property type="evidence" value="ECO:0007669"/>
    <property type="project" value="UniProtKB-KW"/>
</dbReference>
<comment type="caution">
    <text evidence="8">The sequence shown here is derived from an EMBL/GenBank/DDBJ whole genome shotgun (WGS) entry which is preliminary data.</text>
</comment>
<dbReference type="PANTHER" id="PTHR41694">
    <property type="entry name" value="ENDOGENOUS RETROVIRUS GROUP K MEMBER POL PROTEIN"/>
    <property type="match status" value="1"/>
</dbReference>
<accession>A0A7L0LLX7</accession>
<keyword evidence="4" id="KW-0255">Endonuclease</keyword>
<gene>
    <name evidence="8" type="primary">Hervk_1</name>
    <name evidence="8" type="ORF">SYLVIR_R04003</name>
</gene>
<keyword evidence="2" id="KW-0548">Nucleotidyltransferase</keyword>
<reference evidence="8 9" key="1">
    <citation type="submission" date="2019-09" db="EMBL/GenBank/DDBJ databases">
        <title>Bird 10,000 Genomes (B10K) Project - Family phase.</title>
        <authorList>
            <person name="Zhang G."/>
        </authorList>
    </citation>
    <scope>NUCLEOTIDE SEQUENCE [LARGE SCALE GENOMIC DNA]</scope>
    <source>
        <strain evidence="8">B10K-DU-009-59</strain>
        <tissue evidence="8">Muscle</tissue>
    </source>
</reference>